<feature type="domain" description="PB1-like" evidence="3">
    <location>
        <begin position="28"/>
        <end position="127"/>
    </location>
</feature>
<dbReference type="InterPro" id="IPR058594">
    <property type="entry name" value="PB1-like_dom_pln"/>
</dbReference>
<organism evidence="4 5">
    <name type="scientific">Tanacetum coccineum</name>
    <dbReference type="NCBI Taxonomy" id="301880"/>
    <lineage>
        <taxon>Eukaryota</taxon>
        <taxon>Viridiplantae</taxon>
        <taxon>Streptophyta</taxon>
        <taxon>Embryophyta</taxon>
        <taxon>Tracheophyta</taxon>
        <taxon>Spermatophyta</taxon>
        <taxon>Magnoliopsida</taxon>
        <taxon>eudicotyledons</taxon>
        <taxon>Gunneridae</taxon>
        <taxon>Pentapetalae</taxon>
        <taxon>asterids</taxon>
        <taxon>campanulids</taxon>
        <taxon>Asterales</taxon>
        <taxon>Asteraceae</taxon>
        <taxon>Asteroideae</taxon>
        <taxon>Anthemideae</taxon>
        <taxon>Anthemidinae</taxon>
        <taxon>Tanacetum</taxon>
    </lineage>
</organism>
<accession>A0ABQ5I2D9</accession>
<dbReference type="PANTHER" id="PTHR31973:SF190">
    <property type="entry name" value="MULE TRANSPOSASE DOMAIN-CONTAINING PROTEIN"/>
    <property type="match status" value="1"/>
</dbReference>
<dbReference type="Pfam" id="PF10551">
    <property type="entry name" value="MULE"/>
    <property type="match status" value="1"/>
</dbReference>
<reference evidence="4" key="2">
    <citation type="submission" date="2022-01" db="EMBL/GenBank/DDBJ databases">
        <authorList>
            <person name="Yamashiro T."/>
            <person name="Shiraishi A."/>
            <person name="Satake H."/>
            <person name="Nakayama K."/>
        </authorList>
    </citation>
    <scope>NUCLEOTIDE SEQUENCE</scope>
</reference>
<evidence type="ECO:0000256" key="1">
    <source>
        <dbReference type="SAM" id="MobiDB-lite"/>
    </source>
</evidence>
<dbReference type="Pfam" id="PF26130">
    <property type="entry name" value="PB1-like"/>
    <property type="match status" value="1"/>
</dbReference>
<reference evidence="4" key="1">
    <citation type="journal article" date="2022" name="Int. J. Mol. Sci.">
        <title>Draft Genome of Tanacetum Coccineum: Genomic Comparison of Closely Related Tanacetum-Family Plants.</title>
        <authorList>
            <person name="Yamashiro T."/>
            <person name="Shiraishi A."/>
            <person name="Nakayama K."/>
            <person name="Satake H."/>
        </authorList>
    </citation>
    <scope>NUCLEOTIDE SEQUENCE</scope>
</reference>
<feature type="domain" description="MULE transposase" evidence="2">
    <location>
        <begin position="385"/>
        <end position="464"/>
    </location>
</feature>
<name>A0ABQ5I2D9_9ASTR</name>
<sequence>MVKQRFYLNVPKDSSNTDEAVQNGGTSKSVTFEIHHGGCVTPTPSMSYIGGQVSSVNVVDIDEFCLHDLKDMVVKLSYGVAYLMYFHFLRPRLDLDYGLHPLNVDDDVLEMAKYVKDYKIILMYVEHGSSNVDTSIFVTPKKGVTIAVDNHLRKGHIEIDSSPDVNRNLTPMCHRNLTKETNCLESADDPFGDLDEILGDYANTRKHINRDNITGKHMVVHVVEVEADNESEEESNTEENYTSGSDSEDLDYDQKHDEVFDDDEHIVEDVHMEDHVIKTLATNPDIPVRVVQDQMQKQFDVGVSKMKAFKAKRIATYKITSSFREQYSLLREYAQELINQNPGTTVRIDVQQEPNPKSLTRTFKRVYVGLGALKQGFRACGREILGLDGCFMSGPWPGQILTAVGVDANNGIYLVAYVIVEAESKASWCWFLNLLGEDLGLIQAITSVFPSAEHRYCVRHVHENMKSQFKGGIYKEMLWNAAKATSVGRAKCDLLLNNICEVFNRQLVDGRDQPIINCMEYIKDYLMKRIVVVQNVIAKNVGPLTPSVIVIFDAIKKLLNTVGLKCELTGISCKHVVAAIYNMSENSIGVDIPEQYVHASFLGRASQSSVVNMGNVGHNRKGYKGQGGTSQAGVSSQAGARQAAGARNVFGQDGARGQAGARQAAGARNASSQTAGASQPSATPSTTSQ</sequence>
<feature type="region of interest" description="Disordered" evidence="1">
    <location>
        <begin position="226"/>
        <end position="251"/>
    </location>
</feature>
<keyword evidence="5" id="KW-1185">Reference proteome</keyword>
<evidence type="ECO:0000259" key="2">
    <source>
        <dbReference type="Pfam" id="PF10551"/>
    </source>
</evidence>
<feature type="region of interest" description="Disordered" evidence="1">
    <location>
        <begin position="616"/>
        <end position="689"/>
    </location>
</feature>
<dbReference type="Proteomes" id="UP001151760">
    <property type="component" value="Unassembled WGS sequence"/>
</dbReference>
<comment type="caution">
    <text evidence="4">The sequence shown here is derived from an EMBL/GenBank/DDBJ whole genome shotgun (WGS) entry which is preliminary data.</text>
</comment>
<proteinExistence type="predicted"/>
<dbReference type="EMBL" id="BQNB010020274">
    <property type="protein sequence ID" value="GJT94213.1"/>
    <property type="molecule type" value="Genomic_DNA"/>
</dbReference>
<dbReference type="PANTHER" id="PTHR31973">
    <property type="entry name" value="POLYPROTEIN, PUTATIVE-RELATED"/>
    <property type="match status" value="1"/>
</dbReference>
<evidence type="ECO:0000259" key="3">
    <source>
        <dbReference type="Pfam" id="PF26130"/>
    </source>
</evidence>
<evidence type="ECO:0000313" key="5">
    <source>
        <dbReference type="Proteomes" id="UP001151760"/>
    </source>
</evidence>
<feature type="compositionally biased region" description="Low complexity" evidence="1">
    <location>
        <begin position="631"/>
        <end position="689"/>
    </location>
</feature>
<evidence type="ECO:0000313" key="4">
    <source>
        <dbReference type="EMBL" id="GJT94213.1"/>
    </source>
</evidence>
<feature type="compositionally biased region" description="Acidic residues" evidence="1">
    <location>
        <begin position="226"/>
        <end position="237"/>
    </location>
</feature>
<gene>
    <name evidence="4" type="ORF">Tco_1083058</name>
</gene>
<protein>
    <submittedName>
        <fullName evidence="4">Mutator type transposase</fullName>
    </submittedName>
</protein>
<dbReference type="InterPro" id="IPR018289">
    <property type="entry name" value="MULE_transposase_dom"/>
</dbReference>